<dbReference type="PIRSF" id="PIRSF017082">
    <property type="entry name" value="YflP"/>
    <property type="match status" value="1"/>
</dbReference>
<reference evidence="2 3" key="1">
    <citation type="submission" date="2019-03" db="EMBL/GenBank/DDBJ databases">
        <title>Genomic Encyclopedia of Type Strains, Phase IV (KMG-IV): sequencing the most valuable type-strain genomes for metagenomic binning, comparative biology and taxonomic classification.</title>
        <authorList>
            <person name="Goeker M."/>
        </authorList>
    </citation>
    <scope>NUCLEOTIDE SEQUENCE [LARGE SCALE GENOMIC DNA]</scope>
    <source>
        <strain evidence="2 3">DSM 9035</strain>
    </source>
</reference>
<dbReference type="InterPro" id="IPR042100">
    <property type="entry name" value="Bug_dom1"/>
</dbReference>
<dbReference type="PANTHER" id="PTHR42928">
    <property type="entry name" value="TRICARBOXYLATE-BINDING PROTEIN"/>
    <property type="match status" value="1"/>
</dbReference>
<keyword evidence="2" id="KW-0675">Receptor</keyword>
<sequence>MTMSNAVGLRESYAKSNHAVRFGAAFAVGLSCLFAGVTGVAAQEPYPNHTIKIVIPFAAGGPIDSVGRPVAEVMSKDFGVPVVIENKPGANGIVAAGGVTRSAPDGYTLLLTTGSHTANPSVVKDLPYDPIKDFTPVSLLAEAPYGQVLVVRNSLPVKSVADLIALAKKEPGKILFGHAGVGNVTHITGEMFQHAAGVTFQPVPYRGTPLIITDLIGGHVDVGFVLTSAAVPLIKDGKIRALANTGTKRAPALPDVPTFTEIGLPGVVMTGFFGFLLPGKAPQEIVDKLAKEAAKAVHQPEVVRAFTLNDLVPVGSTPAEFKAYLEKDLAYQRELTQRIGFKPIAIQ</sequence>
<name>A0A4R3LZN9_9HYPH</name>
<dbReference type="AlphaFoldDB" id="A0A4R3LZN9"/>
<dbReference type="PANTHER" id="PTHR42928:SF5">
    <property type="entry name" value="BLR1237 PROTEIN"/>
    <property type="match status" value="1"/>
</dbReference>
<organism evidence="2 3">
    <name type="scientific">Aquabacter spiritensis</name>
    <dbReference type="NCBI Taxonomy" id="933073"/>
    <lineage>
        <taxon>Bacteria</taxon>
        <taxon>Pseudomonadati</taxon>
        <taxon>Pseudomonadota</taxon>
        <taxon>Alphaproteobacteria</taxon>
        <taxon>Hyphomicrobiales</taxon>
        <taxon>Xanthobacteraceae</taxon>
        <taxon>Aquabacter</taxon>
    </lineage>
</organism>
<evidence type="ECO:0000256" key="1">
    <source>
        <dbReference type="ARBA" id="ARBA00006987"/>
    </source>
</evidence>
<dbReference type="OrthoDB" id="8124733at2"/>
<dbReference type="RefSeq" id="WP_132031745.1">
    <property type="nucleotide sequence ID" value="NZ_SMAI01000007.1"/>
</dbReference>
<dbReference type="Gene3D" id="3.40.190.150">
    <property type="entry name" value="Bordetella uptake gene, domain 1"/>
    <property type="match status" value="1"/>
</dbReference>
<dbReference type="Proteomes" id="UP000294664">
    <property type="component" value="Unassembled WGS sequence"/>
</dbReference>
<comment type="similarity">
    <text evidence="1">Belongs to the UPF0065 (bug) family.</text>
</comment>
<keyword evidence="3" id="KW-1185">Reference proteome</keyword>
<dbReference type="EMBL" id="SMAI01000007">
    <property type="protein sequence ID" value="TCT04247.1"/>
    <property type="molecule type" value="Genomic_DNA"/>
</dbReference>
<dbReference type="SUPFAM" id="SSF53850">
    <property type="entry name" value="Periplasmic binding protein-like II"/>
    <property type="match status" value="1"/>
</dbReference>
<evidence type="ECO:0000313" key="2">
    <source>
        <dbReference type="EMBL" id="TCT04247.1"/>
    </source>
</evidence>
<protein>
    <submittedName>
        <fullName evidence="2">Tripartite-type tricarboxylate transporter receptor subunit TctC</fullName>
    </submittedName>
</protein>
<dbReference type="Gene3D" id="3.40.190.10">
    <property type="entry name" value="Periplasmic binding protein-like II"/>
    <property type="match status" value="1"/>
</dbReference>
<comment type="caution">
    <text evidence="2">The sequence shown here is derived from an EMBL/GenBank/DDBJ whole genome shotgun (WGS) entry which is preliminary data.</text>
</comment>
<dbReference type="InterPro" id="IPR005064">
    <property type="entry name" value="BUG"/>
</dbReference>
<gene>
    <name evidence="2" type="ORF">EDC64_10763</name>
</gene>
<proteinExistence type="inferred from homology"/>
<evidence type="ECO:0000313" key="3">
    <source>
        <dbReference type="Proteomes" id="UP000294664"/>
    </source>
</evidence>
<accession>A0A4R3LZN9</accession>
<dbReference type="CDD" id="cd07012">
    <property type="entry name" value="PBP2_Bug_TTT"/>
    <property type="match status" value="1"/>
</dbReference>
<dbReference type="Pfam" id="PF03401">
    <property type="entry name" value="TctC"/>
    <property type="match status" value="1"/>
</dbReference>